<dbReference type="Proteomes" id="UP000245876">
    <property type="component" value="Unassembled WGS sequence"/>
</dbReference>
<dbReference type="EMBL" id="QFFM01000044">
    <property type="protein sequence ID" value="PWG61929.1"/>
    <property type="molecule type" value="Genomic_DNA"/>
</dbReference>
<evidence type="ECO:0000313" key="6">
    <source>
        <dbReference type="EMBL" id="PWG61929.1"/>
    </source>
</evidence>
<dbReference type="InterPro" id="IPR038770">
    <property type="entry name" value="Na+/solute_symporter_sf"/>
</dbReference>
<keyword evidence="7" id="KW-1185">Reference proteome</keyword>
<feature type="transmembrane region" description="Helical" evidence="5">
    <location>
        <begin position="41"/>
        <end position="57"/>
    </location>
</feature>
<dbReference type="RefSeq" id="WP_109058196.1">
    <property type="nucleotide sequence ID" value="NZ_QFFM01000044.1"/>
</dbReference>
<feature type="transmembrane region" description="Helical" evidence="5">
    <location>
        <begin position="69"/>
        <end position="92"/>
    </location>
</feature>
<feature type="transmembrane region" description="Helical" evidence="5">
    <location>
        <begin position="12"/>
        <end position="29"/>
    </location>
</feature>
<dbReference type="PANTHER" id="PTHR10361">
    <property type="entry name" value="SODIUM-BILE ACID COTRANSPORTER"/>
    <property type="match status" value="1"/>
</dbReference>
<dbReference type="AlphaFoldDB" id="A0A2U2MYW9"/>
<comment type="subcellular location">
    <subcellularLocation>
        <location evidence="1">Membrane</location>
        <topology evidence="1">Multi-pass membrane protein</topology>
    </subcellularLocation>
</comment>
<feature type="transmembrane region" description="Helical" evidence="5">
    <location>
        <begin position="219"/>
        <end position="244"/>
    </location>
</feature>
<gene>
    <name evidence="6" type="ORF">DF196_12835</name>
</gene>
<evidence type="ECO:0000256" key="1">
    <source>
        <dbReference type="ARBA" id="ARBA00004141"/>
    </source>
</evidence>
<accession>A0A2U2MYW9</accession>
<feature type="transmembrane region" description="Helical" evidence="5">
    <location>
        <begin position="191"/>
        <end position="213"/>
    </location>
</feature>
<evidence type="ECO:0000256" key="4">
    <source>
        <dbReference type="ARBA" id="ARBA00023136"/>
    </source>
</evidence>
<dbReference type="Pfam" id="PF01758">
    <property type="entry name" value="SBF"/>
    <property type="match status" value="1"/>
</dbReference>
<name>A0A2U2MYW9_9BIFI</name>
<keyword evidence="3 5" id="KW-1133">Transmembrane helix</keyword>
<comment type="caution">
    <text evidence="6">The sequence shown here is derived from an EMBL/GenBank/DDBJ whole genome shotgun (WGS) entry which is preliminary data.</text>
</comment>
<evidence type="ECO:0000256" key="5">
    <source>
        <dbReference type="SAM" id="Phobius"/>
    </source>
</evidence>
<evidence type="ECO:0000256" key="3">
    <source>
        <dbReference type="ARBA" id="ARBA00022989"/>
    </source>
</evidence>
<dbReference type="Gene3D" id="1.20.1530.20">
    <property type="match status" value="1"/>
</dbReference>
<organism evidence="6 7">
    <name type="scientific">Bifidobacterium callitrichidarum</name>
    <dbReference type="NCBI Taxonomy" id="2052941"/>
    <lineage>
        <taxon>Bacteria</taxon>
        <taxon>Bacillati</taxon>
        <taxon>Actinomycetota</taxon>
        <taxon>Actinomycetes</taxon>
        <taxon>Bifidobacteriales</taxon>
        <taxon>Bifidobacteriaceae</taxon>
        <taxon>Bifidobacterium</taxon>
    </lineage>
</organism>
<dbReference type="OrthoDB" id="9806785at2"/>
<keyword evidence="2 5" id="KW-0812">Transmembrane</keyword>
<feature type="transmembrane region" description="Helical" evidence="5">
    <location>
        <begin position="129"/>
        <end position="150"/>
    </location>
</feature>
<sequence>MEKVKAFADWLTKWFTVIVIVWAVFNYFVPQASLWGKAYTGYMLGIVLFGMGLTLTLDDFKRILTQPLMVIVGTIAHFVIMPLIAVLLCWIFRLDGPLAVGVILVGCCPSGTSSNVMSYLSRGDVALDVSIGILSTLCAPFMIPLLMQWLASQYVQVPVESLFLNAVKVVLFPIALGVICHMIFGKKIETITVALPIVSQVAILLIIGVVVAANGPKLFVASSLMAIPVVILHNLSGYALGFGFSKLMYKIYPKGFRYAQQKAITFEVGMQDSALGATLALTSFASNPIAAVPSTFFSVWHNISGSILSSWWRNHDDRHEIHWDSDNGEKGSAKGADSVHAFDADKATAEVPHLKMSA</sequence>
<keyword evidence="4 5" id="KW-0472">Membrane</keyword>
<reference evidence="6 7" key="1">
    <citation type="journal article" date="2018" name="Int. J. Syst. Evol. Microbiol.">
        <title>Bifidobacterium callitrichidarum sp. nov. from the faeces of the emperor tamarin (Saguinus imperator).</title>
        <authorList>
            <person name="Modesto M."/>
            <person name="Michelini S."/>
            <person name="Sansosti M.C."/>
            <person name="De Filippo C."/>
            <person name="Cavalieri D."/>
            <person name="Qvirist L."/>
            <person name="Andlid T."/>
            <person name="Spiezio C."/>
            <person name="Sandri C."/>
            <person name="Pascarelli S."/>
            <person name="Sgorbati B."/>
            <person name="Mattarelli P."/>
        </authorList>
    </citation>
    <scope>NUCLEOTIDE SEQUENCE [LARGE SCALE GENOMIC DNA]</scope>
    <source>
        <strain evidence="6 7">TRI 5</strain>
    </source>
</reference>
<dbReference type="InterPro" id="IPR004710">
    <property type="entry name" value="Bilac:Na_transpt"/>
</dbReference>
<evidence type="ECO:0000313" key="7">
    <source>
        <dbReference type="Proteomes" id="UP000245876"/>
    </source>
</evidence>
<protein>
    <submittedName>
        <fullName evidence="6">Sodium transporter</fullName>
    </submittedName>
</protein>
<dbReference type="PANTHER" id="PTHR10361:SF28">
    <property type="entry name" value="P3 PROTEIN-RELATED"/>
    <property type="match status" value="1"/>
</dbReference>
<evidence type="ECO:0000256" key="2">
    <source>
        <dbReference type="ARBA" id="ARBA00022692"/>
    </source>
</evidence>
<feature type="transmembrane region" description="Helical" evidence="5">
    <location>
        <begin position="98"/>
        <end position="117"/>
    </location>
</feature>
<dbReference type="InterPro" id="IPR002657">
    <property type="entry name" value="BilAc:Na_symport/Acr3"/>
</dbReference>
<feature type="transmembrane region" description="Helical" evidence="5">
    <location>
        <begin position="162"/>
        <end position="184"/>
    </location>
</feature>
<proteinExistence type="predicted"/>
<dbReference type="GO" id="GO:0016020">
    <property type="term" value="C:membrane"/>
    <property type="evidence" value="ECO:0007669"/>
    <property type="project" value="UniProtKB-SubCell"/>
</dbReference>